<dbReference type="Proteomes" id="UP001438707">
    <property type="component" value="Unassembled WGS sequence"/>
</dbReference>
<protein>
    <recommendedName>
        <fullName evidence="2">BTB domain-containing protein</fullName>
    </recommendedName>
</protein>
<dbReference type="PANTHER" id="PTHR11145:SF8">
    <property type="entry name" value="RE57120P"/>
    <property type="match status" value="1"/>
</dbReference>
<sequence>MPPQVIKLNVGGEVFATTRHALGRTPGTFLADLVSEEAADKLLFLDGAIFIDRSPKFFQHILDELRGCTPCVPTETSAVLQLLQESRFYGLSRLSAALEDGLQPQAALCSHHTGGSQAAPGALQTILTSTDVSLPWE</sequence>
<evidence type="ECO:0000259" key="2">
    <source>
        <dbReference type="SMART" id="SM00225"/>
    </source>
</evidence>
<dbReference type="GO" id="GO:0051260">
    <property type="term" value="P:protein homooligomerization"/>
    <property type="evidence" value="ECO:0007669"/>
    <property type="project" value="InterPro"/>
</dbReference>
<organism evidence="3 4">
    <name type="scientific">Apatococcus lobatus</name>
    <dbReference type="NCBI Taxonomy" id="904363"/>
    <lineage>
        <taxon>Eukaryota</taxon>
        <taxon>Viridiplantae</taxon>
        <taxon>Chlorophyta</taxon>
        <taxon>core chlorophytes</taxon>
        <taxon>Trebouxiophyceae</taxon>
        <taxon>Chlorellales</taxon>
        <taxon>Chlorellaceae</taxon>
        <taxon>Apatococcus</taxon>
    </lineage>
</organism>
<comment type="caution">
    <text evidence="3">The sequence shown here is derived from an EMBL/GenBank/DDBJ whole genome shotgun (WGS) entry which is preliminary data.</text>
</comment>
<accession>A0AAW1QTJ0</accession>
<proteinExistence type="predicted"/>
<dbReference type="CDD" id="cd18316">
    <property type="entry name" value="BTB_POZ_KCTD-like"/>
    <property type="match status" value="1"/>
</dbReference>
<dbReference type="PANTHER" id="PTHR11145">
    <property type="entry name" value="BTB/POZ DOMAIN-CONTAINING ADAPTER FOR CUL3-MEDIATED RHOA DEGRADATION PROTEIN FAMILY MEMBER"/>
    <property type="match status" value="1"/>
</dbReference>
<dbReference type="InterPro" id="IPR003131">
    <property type="entry name" value="T1-type_BTB"/>
</dbReference>
<feature type="domain" description="BTB" evidence="2">
    <location>
        <begin position="4"/>
        <end position="106"/>
    </location>
</feature>
<name>A0AAW1QTJ0_9CHLO</name>
<dbReference type="Gene3D" id="3.30.710.10">
    <property type="entry name" value="Potassium Channel Kv1.1, Chain A"/>
    <property type="match status" value="1"/>
</dbReference>
<evidence type="ECO:0000313" key="3">
    <source>
        <dbReference type="EMBL" id="KAK9824753.1"/>
    </source>
</evidence>
<dbReference type="Pfam" id="PF02214">
    <property type="entry name" value="BTB_2"/>
    <property type="match status" value="1"/>
</dbReference>
<dbReference type="EMBL" id="JALJOS010000028">
    <property type="protein sequence ID" value="KAK9824753.1"/>
    <property type="molecule type" value="Genomic_DNA"/>
</dbReference>
<comment type="pathway">
    <text evidence="1">Protein modification; protein ubiquitination.</text>
</comment>
<keyword evidence="4" id="KW-1185">Reference proteome</keyword>
<gene>
    <name evidence="3" type="ORF">WJX74_004910</name>
</gene>
<dbReference type="InterPro" id="IPR000210">
    <property type="entry name" value="BTB/POZ_dom"/>
</dbReference>
<evidence type="ECO:0000313" key="4">
    <source>
        <dbReference type="Proteomes" id="UP001438707"/>
    </source>
</evidence>
<dbReference type="InterPro" id="IPR045068">
    <property type="entry name" value="BACURD1-3"/>
</dbReference>
<dbReference type="SMART" id="SM00225">
    <property type="entry name" value="BTB"/>
    <property type="match status" value="1"/>
</dbReference>
<reference evidence="3 4" key="1">
    <citation type="journal article" date="2024" name="Nat. Commun.">
        <title>Phylogenomics reveals the evolutionary origins of lichenization in chlorophyte algae.</title>
        <authorList>
            <person name="Puginier C."/>
            <person name="Libourel C."/>
            <person name="Otte J."/>
            <person name="Skaloud P."/>
            <person name="Haon M."/>
            <person name="Grisel S."/>
            <person name="Petersen M."/>
            <person name="Berrin J.G."/>
            <person name="Delaux P.M."/>
            <person name="Dal Grande F."/>
            <person name="Keller J."/>
        </authorList>
    </citation>
    <scope>NUCLEOTIDE SEQUENCE [LARGE SCALE GENOMIC DNA]</scope>
    <source>
        <strain evidence="3 4">SAG 2145</strain>
    </source>
</reference>
<dbReference type="SUPFAM" id="SSF54695">
    <property type="entry name" value="POZ domain"/>
    <property type="match status" value="1"/>
</dbReference>
<dbReference type="AlphaFoldDB" id="A0AAW1QTJ0"/>
<dbReference type="InterPro" id="IPR011333">
    <property type="entry name" value="SKP1/BTB/POZ_sf"/>
</dbReference>
<evidence type="ECO:0000256" key="1">
    <source>
        <dbReference type="ARBA" id="ARBA00004906"/>
    </source>
</evidence>